<evidence type="ECO:0000313" key="2">
    <source>
        <dbReference type="Proteomes" id="UP000265520"/>
    </source>
</evidence>
<dbReference type="EMBL" id="LXQA010136979">
    <property type="protein sequence ID" value="MCI23610.1"/>
    <property type="molecule type" value="Genomic_DNA"/>
</dbReference>
<dbReference type="AlphaFoldDB" id="A0A392QIR7"/>
<reference evidence="1 2" key="1">
    <citation type="journal article" date="2018" name="Front. Plant Sci.">
        <title>Red Clover (Trifolium pratense) and Zigzag Clover (T. medium) - A Picture of Genomic Similarities and Differences.</title>
        <authorList>
            <person name="Dluhosova J."/>
            <person name="Istvanek J."/>
            <person name="Nedelnik J."/>
            <person name="Repkova J."/>
        </authorList>
    </citation>
    <scope>NUCLEOTIDE SEQUENCE [LARGE SCALE GENOMIC DNA]</scope>
    <source>
        <strain evidence="2">cv. 10/8</strain>
        <tissue evidence="1">Leaf</tissue>
    </source>
</reference>
<proteinExistence type="predicted"/>
<sequence>GIGRLFKCLCNPAFDVDDDEEIVYKGK</sequence>
<organism evidence="1 2">
    <name type="scientific">Trifolium medium</name>
    <dbReference type="NCBI Taxonomy" id="97028"/>
    <lineage>
        <taxon>Eukaryota</taxon>
        <taxon>Viridiplantae</taxon>
        <taxon>Streptophyta</taxon>
        <taxon>Embryophyta</taxon>
        <taxon>Tracheophyta</taxon>
        <taxon>Spermatophyta</taxon>
        <taxon>Magnoliopsida</taxon>
        <taxon>eudicotyledons</taxon>
        <taxon>Gunneridae</taxon>
        <taxon>Pentapetalae</taxon>
        <taxon>rosids</taxon>
        <taxon>fabids</taxon>
        <taxon>Fabales</taxon>
        <taxon>Fabaceae</taxon>
        <taxon>Papilionoideae</taxon>
        <taxon>50 kb inversion clade</taxon>
        <taxon>NPAAA clade</taxon>
        <taxon>Hologalegina</taxon>
        <taxon>IRL clade</taxon>
        <taxon>Trifolieae</taxon>
        <taxon>Trifolium</taxon>
    </lineage>
</organism>
<accession>A0A392QIR7</accession>
<protein>
    <submittedName>
        <fullName evidence="1">DnaJ heat shock amino-terminal domain protein</fullName>
    </submittedName>
</protein>
<dbReference type="Proteomes" id="UP000265520">
    <property type="component" value="Unassembled WGS sequence"/>
</dbReference>
<keyword evidence="1" id="KW-0346">Stress response</keyword>
<evidence type="ECO:0000313" key="1">
    <source>
        <dbReference type="EMBL" id="MCI23610.1"/>
    </source>
</evidence>
<keyword evidence="2" id="KW-1185">Reference proteome</keyword>
<name>A0A392QIR7_9FABA</name>
<comment type="caution">
    <text evidence="1">The sequence shown here is derived from an EMBL/GenBank/DDBJ whole genome shotgun (WGS) entry which is preliminary data.</text>
</comment>
<feature type="non-terminal residue" evidence="1">
    <location>
        <position position="1"/>
    </location>
</feature>